<dbReference type="InterPro" id="IPR043016">
    <property type="entry name" value="IFT81_N_sf"/>
</dbReference>
<keyword evidence="5" id="KW-0966">Cell projection</keyword>
<keyword evidence="4" id="KW-0969">Cilium</keyword>
<organism evidence="10 11">
    <name type="scientific">Strigomonas culicis</name>
    <dbReference type="NCBI Taxonomy" id="28005"/>
    <lineage>
        <taxon>Eukaryota</taxon>
        <taxon>Discoba</taxon>
        <taxon>Euglenozoa</taxon>
        <taxon>Kinetoplastea</taxon>
        <taxon>Metakinetoplastina</taxon>
        <taxon>Trypanosomatida</taxon>
        <taxon>Trypanosomatidae</taxon>
        <taxon>Strigomonadinae</taxon>
        <taxon>Strigomonas</taxon>
    </lineage>
</organism>
<comment type="caution">
    <text evidence="10">The sequence shown here is derived from an EMBL/GenBank/DDBJ whole genome shotgun (WGS) entry which is preliminary data.</text>
</comment>
<name>S9VMG3_9TRYP</name>
<comment type="similarity">
    <text evidence="6">Belongs to the IFT81 family.</text>
</comment>
<evidence type="ECO:0000256" key="5">
    <source>
        <dbReference type="ARBA" id="ARBA00023273"/>
    </source>
</evidence>
<evidence type="ECO:0000256" key="1">
    <source>
        <dbReference type="ARBA" id="ARBA00004138"/>
    </source>
</evidence>
<dbReference type="GO" id="GO:0042073">
    <property type="term" value="P:intraciliary transport"/>
    <property type="evidence" value="ECO:0007669"/>
    <property type="project" value="InterPro"/>
</dbReference>
<dbReference type="Proteomes" id="UP000015354">
    <property type="component" value="Unassembled WGS sequence"/>
</dbReference>
<dbReference type="GO" id="GO:0060271">
    <property type="term" value="P:cilium assembly"/>
    <property type="evidence" value="ECO:0007669"/>
    <property type="project" value="InterPro"/>
</dbReference>
<dbReference type="PANTHER" id="PTHR15614">
    <property type="entry name" value="INTRAFLAGELLAR TRANSPORT PROTEIN 81 HOMOLOG"/>
    <property type="match status" value="1"/>
</dbReference>
<keyword evidence="2" id="KW-0970">Cilium biogenesis/degradation</keyword>
<evidence type="ECO:0000256" key="2">
    <source>
        <dbReference type="ARBA" id="ARBA00022794"/>
    </source>
</evidence>
<evidence type="ECO:0000256" key="7">
    <source>
        <dbReference type="SAM" id="Coils"/>
    </source>
</evidence>
<dbReference type="AlphaFoldDB" id="S9VMG3"/>
<sequence length="717" mass="81852">MFNLTNAAAAAGAADGAKAESQAPAAEDLTPEELLQYVVEHVNSTLNRKYSLVDFDGLRGNKLLQVVNDIFATLLPSMQMDMETANKDEAMPRMIDFLTKTLGYRIPVLIQSSFPASFAAAEPTVVYPTMYWVLTHMQQNEKRVYLSRFLQPIEVPEDIRATDEDVRTIFGQYQQLRTSFVQIHKRVEALRAAFADPAETRRTVAALEEEKERLQQYVQAAEKKLANVPNKDALLEACKLLRLALEDDTKLSEKKVEQQQAKISIEMRNTEMSNRLQNLRRDAADGRVDIMVRRMKDEIQTNKIKLEEQLPLEIDAKQRENAELNKLLSEPLDMAALTSEERQLDDALRKLHDKVRDRQRPGEDGSSIATIKQQVQRVQGRKAEVLAELGSLQADNNRALTAIRERESRIEQLRQATNMLKGDDFREFSNQVRAKKAATEGMRTRLAEQRAEWGVLTYTQQALQERFDELDKIIGNLESKLGLQGYSRTVEALSKLTAEKDTIEEVKGKTLEELSRVVQDFTLAIREGRTRLAPLINELRTVRQTAAEVEEEWSDKKSQYDYQKGLLMEDIQKLDDDVTRLKEERNANESLFHRVRTQSVLLAAQVKRAAEERAFRSQPELSLDPQYKTYSDYFADVTKQLEARTKDLQTRRRDVDENHDTNVQQVDWFNSLRRILEGKLASLRDAAPPGSSAGRQANVDQAIKQVMGADMLVLNNN</sequence>
<dbReference type="GO" id="GO:0030992">
    <property type="term" value="C:intraciliary transport particle B"/>
    <property type="evidence" value="ECO:0007669"/>
    <property type="project" value="InterPro"/>
</dbReference>
<gene>
    <name evidence="10" type="ORF">STCU_05187</name>
    <name evidence="9" type="ORF">STCU_09345</name>
</gene>
<proteinExistence type="inferred from homology"/>
<dbReference type="PANTHER" id="PTHR15614:SF2">
    <property type="entry name" value="INTRAFLAGELLAR TRANSPORT PROTEIN 81 HOMOLOG"/>
    <property type="match status" value="1"/>
</dbReference>
<evidence type="ECO:0000313" key="11">
    <source>
        <dbReference type="Proteomes" id="UP000015354"/>
    </source>
</evidence>
<reference evidence="10 11" key="1">
    <citation type="journal article" date="2013" name="PLoS ONE">
        <title>Predicting the Proteins of Angomonas deanei, Strigomonas culicis and Their Respective Endosymbionts Reveals New Aspects of the Trypanosomatidae Family.</title>
        <authorList>
            <person name="Motta M.C."/>
            <person name="Martins A.C."/>
            <person name="de Souza S.S."/>
            <person name="Catta-Preta C.M."/>
            <person name="Silva R."/>
            <person name="Klein C.C."/>
            <person name="de Almeida L.G."/>
            <person name="de Lima Cunha O."/>
            <person name="Ciapina L.P."/>
            <person name="Brocchi M."/>
            <person name="Colabardini A.C."/>
            <person name="de Araujo Lima B."/>
            <person name="Machado C.R."/>
            <person name="de Almeida Soares C.M."/>
            <person name="Probst C.M."/>
            <person name="de Menezes C.B."/>
            <person name="Thompson C.E."/>
            <person name="Bartholomeu D.C."/>
            <person name="Gradia D.F."/>
            <person name="Pavoni D.P."/>
            <person name="Grisard E.C."/>
            <person name="Fantinatti-Garboggini F."/>
            <person name="Marchini F.K."/>
            <person name="Rodrigues-Luiz G.F."/>
            <person name="Wagner G."/>
            <person name="Goldman G.H."/>
            <person name="Fietto J.L."/>
            <person name="Elias M.C."/>
            <person name="Goldman M.H."/>
            <person name="Sagot M.F."/>
            <person name="Pereira M."/>
            <person name="Stoco P.H."/>
            <person name="de Mendonca-Neto R.P."/>
            <person name="Teixeira S.M."/>
            <person name="Maciel T.E."/>
            <person name="de Oliveira Mendes T.A."/>
            <person name="Urmenyi T.P."/>
            <person name="de Souza W."/>
            <person name="Schenkman S."/>
            <person name="de Vasconcelos A.T."/>
        </authorList>
    </citation>
    <scope>NUCLEOTIDE SEQUENCE [LARGE SCALE GENOMIC DNA]</scope>
</reference>
<protein>
    <recommendedName>
        <fullName evidence="8">IFT81 calponin homology domain-containing protein</fullName>
    </recommendedName>
</protein>
<dbReference type="EMBL" id="ATMH01009345">
    <property type="protein sequence ID" value="EPY19662.1"/>
    <property type="molecule type" value="Genomic_DNA"/>
</dbReference>
<dbReference type="InterPro" id="IPR041146">
    <property type="entry name" value="IFT81_CH"/>
</dbReference>
<dbReference type="OrthoDB" id="276029at2759"/>
<evidence type="ECO:0000256" key="6">
    <source>
        <dbReference type="ARBA" id="ARBA00043983"/>
    </source>
</evidence>
<evidence type="ECO:0000256" key="3">
    <source>
        <dbReference type="ARBA" id="ARBA00023054"/>
    </source>
</evidence>
<feature type="coiled-coil region" evidence="7">
    <location>
        <begin position="564"/>
        <end position="591"/>
    </location>
</feature>
<evidence type="ECO:0000313" key="9">
    <source>
        <dbReference type="EMBL" id="EPY19662.1"/>
    </source>
</evidence>
<dbReference type="Gene3D" id="1.10.418.70">
    <property type="entry name" value="Intraflagellar transport protein 81, N-terminal domain"/>
    <property type="match status" value="1"/>
</dbReference>
<comment type="subcellular location">
    <subcellularLocation>
        <location evidence="1">Cell projection</location>
        <location evidence="1">Cilium</location>
    </subcellularLocation>
</comment>
<feature type="domain" description="IFT81 calponin homology" evidence="8">
    <location>
        <begin position="34"/>
        <end position="154"/>
    </location>
</feature>
<dbReference type="Pfam" id="PF18383">
    <property type="entry name" value="IFT81_CH"/>
    <property type="match status" value="1"/>
</dbReference>
<evidence type="ECO:0000313" key="10">
    <source>
        <dbReference type="EMBL" id="EPY28326.1"/>
    </source>
</evidence>
<keyword evidence="3 7" id="KW-0175">Coiled coil</keyword>
<reference evidence="10" key="2">
    <citation type="submission" date="2013-03" db="EMBL/GenBank/DDBJ databases">
        <authorList>
            <person name="Motta M.C.M."/>
            <person name="Martins A.C.A."/>
            <person name="Preta C.M.C.C."/>
            <person name="Silva R."/>
            <person name="de Souza S.S."/>
            <person name="Klein C.C."/>
            <person name="de Almeida L.G.P."/>
            <person name="Cunha O.L."/>
            <person name="Colabardini A.C."/>
            <person name="Lima B.A."/>
            <person name="Machado C.R."/>
            <person name="Soares C.M.A."/>
            <person name="de Menezes C.B.A."/>
            <person name="Bartolomeu D.C."/>
            <person name="Grisard E.C."/>
            <person name="Fantinatti-Garboggini F."/>
            <person name="Rodrigues-Luiz G.F."/>
            <person name="Wagner G."/>
            <person name="Goldman G.H."/>
            <person name="Fietto J.L.R."/>
            <person name="Ciapina L.P."/>
            <person name="Brocchi M."/>
            <person name="Elias M.C."/>
            <person name="Goldman M.H.S."/>
            <person name="Sagot M.-F."/>
            <person name="Pereira M."/>
            <person name="Stoco P.H."/>
            <person name="Teixeira S.M.R."/>
            <person name="de Mendonca-Neto R.P."/>
            <person name="Maciel T.E.F."/>
            <person name="Mendes T.A.O."/>
            <person name="Urmenyi T.P."/>
            <person name="Teixeira M.M.G."/>
            <person name="de Camargo E.F.P."/>
            <person name="de Sousa W."/>
            <person name="Schenkman S."/>
            <person name="de Vasconcelos A.T.R."/>
        </authorList>
    </citation>
    <scope>NUCLEOTIDE SEQUENCE</scope>
</reference>
<dbReference type="EMBL" id="ATMH01005187">
    <property type="protein sequence ID" value="EPY28326.1"/>
    <property type="molecule type" value="Genomic_DNA"/>
</dbReference>
<accession>S9VMG3</accession>
<dbReference type="GO" id="GO:0036064">
    <property type="term" value="C:ciliary basal body"/>
    <property type="evidence" value="ECO:0007669"/>
    <property type="project" value="TreeGrafter"/>
</dbReference>
<evidence type="ECO:0000259" key="8">
    <source>
        <dbReference type="Pfam" id="PF18383"/>
    </source>
</evidence>
<dbReference type="InterPro" id="IPR029600">
    <property type="entry name" value="IFT81"/>
</dbReference>
<keyword evidence="11" id="KW-1185">Reference proteome</keyword>
<evidence type="ECO:0000256" key="4">
    <source>
        <dbReference type="ARBA" id="ARBA00023069"/>
    </source>
</evidence>
<dbReference type="GO" id="GO:0015631">
    <property type="term" value="F:tubulin binding"/>
    <property type="evidence" value="ECO:0007669"/>
    <property type="project" value="InterPro"/>
</dbReference>